<dbReference type="Proteomes" id="UP000001067">
    <property type="component" value="Unassembled WGS sequence"/>
</dbReference>
<proteinExistence type="predicted"/>
<evidence type="ECO:0000313" key="2">
    <source>
        <dbReference type="Proteomes" id="UP000001067"/>
    </source>
</evidence>
<dbReference type="HOGENOM" id="CLU_2428146_0_0_1"/>
<gene>
    <name evidence="1" type="ORF">PTT_08657</name>
</gene>
<name>E3RKA9_PYRTT</name>
<protein>
    <submittedName>
        <fullName evidence="1">Uncharacterized protein</fullName>
    </submittedName>
</protein>
<accession>E3RKA9</accession>
<dbReference type="EMBL" id="GL533622">
    <property type="protein sequence ID" value="EFQ93841.1"/>
    <property type="molecule type" value="Genomic_DNA"/>
</dbReference>
<evidence type="ECO:0000313" key="1">
    <source>
        <dbReference type="EMBL" id="EFQ93841.1"/>
    </source>
</evidence>
<dbReference type="KEGG" id="pte:PTT_08657"/>
<keyword evidence="2" id="KW-1185">Reference proteome</keyword>
<sequence length="91" mass="9419">MASCKQRPEALGDPGRQRIEMAQIARSTAVLSSFRSDSGAALASSLVAEVSLADDNGIALAHHLASASPNRCRRCQKLAVAKVDEAEAAAA</sequence>
<dbReference type="AlphaFoldDB" id="E3RKA9"/>
<organism evidence="2">
    <name type="scientific">Pyrenophora teres f. teres (strain 0-1)</name>
    <name type="common">Barley net blotch fungus</name>
    <name type="synonym">Drechslera teres f. teres</name>
    <dbReference type="NCBI Taxonomy" id="861557"/>
    <lineage>
        <taxon>Eukaryota</taxon>
        <taxon>Fungi</taxon>
        <taxon>Dikarya</taxon>
        <taxon>Ascomycota</taxon>
        <taxon>Pezizomycotina</taxon>
        <taxon>Dothideomycetes</taxon>
        <taxon>Pleosporomycetidae</taxon>
        <taxon>Pleosporales</taxon>
        <taxon>Pleosporineae</taxon>
        <taxon>Pleosporaceae</taxon>
        <taxon>Pyrenophora</taxon>
    </lineage>
</organism>
<reference evidence="1 2" key="1">
    <citation type="journal article" date="2010" name="Genome Biol.">
        <title>A first genome assembly of the barley fungal pathogen Pyrenophora teres f. teres.</title>
        <authorList>
            <person name="Ellwood S.R."/>
            <person name="Liu Z."/>
            <person name="Syme R.A."/>
            <person name="Lai Z."/>
            <person name="Hane J.K."/>
            <person name="Keiper F."/>
            <person name="Moffat C.S."/>
            <person name="Oliver R.P."/>
            <person name="Friesen T.L."/>
        </authorList>
    </citation>
    <scope>NUCLEOTIDE SEQUENCE [LARGE SCALE GENOMIC DNA]</scope>
    <source>
        <strain evidence="1 2">0-1</strain>
    </source>
</reference>